<organism evidence="3 4">
    <name type="scientific">Salipaludibacillus keqinensis</name>
    <dbReference type="NCBI Taxonomy" id="2045207"/>
    <lineage>
        <taxon>Bacteria</taxon>
        <taxon>Bacillati</taxon>
        <taxon>Bacillota</taxon>
        <taxon>Bacilli</taxon>
        <taxon>Bacillales</taxon>
        <taxon>Bacillaceae</taxon>
    </lineage>
</organism>
<dbReference type="Proteomes" id="UP000248214">
    <property type="component" value="Unassembled WGS sequence"/>
</dbReference>
<dbReference type="EMBL" id="PDOD01000003">
    <property type="protein sequence ID" value="PYZ92697.1"/>
    <property type="molecule type" value="Genomic_DNA"/>
</dbReference>
<dbReference type="AlphaFoldDB" id="A0A323TGK9"/>
<evidence type="ECO:0000259" key="2">
    <source>
        <dbReference type="Pfam" id="PF07331"/>
    </source>
</evidence>
<feature type="transmembrane region" description="Helical" evidence="1">
    <location>
        <begin position="172"/>
        <end position="194"/>
    </location>
</feature>
<reference evidence="3 4" key="1">
    <citation type="submission" date="2017-10" db="EMBL/GenBank/DDBJ databases">
        <title>Bacillus sp. nov., a halophilic bacterium isolated from a Keqin Lake.</title>
        <authorList>
            <person name="Wang H."/>
        </authorList>
    </citation>
    <scope>NUCLEOTIDE SEQUENCE [LARGE SCALE GENOMIC DNA]</scope>
    <source>
        <strain evidence="3 4">KQ-12</strain>
    </source>
</reference>
<protein>
    <submittedName>
        <fullName evidence="3">TctB protein</fullName>
    </submittedName>
</protein>
<feature type="transmembrane region" description="Helical" evidence="1">
    <location>
        <begin position="148"/>
        <end position="165"/>
    </location>
</feature>
<proteinExistence type="predicted"/>
<keyword evidence="4" id="KW-1185">Reference proteome</keyword>
<feature type="transmembrane region" description="Helical" evidence="1">
    <location>
        <begin position="38"/>
        <end position="58"/>
    </location>
</feature>
<dbReference type="InterPro" id="IPR009936">
    <property type="entry name" value="DUF1468"/>
</dbReference>
<evidence type="ECO:0000313" key="3">
    <source>
        <dbReference type="EMBL" id="PYZ92697.1"/>
    </source>
</evidence>
<feature type="transmembrane region" description="Helical" evidence="1">
    <location>
        <begin position="125"/>
        <end position="142"/>
    </location>
</feature>
<evidence type="ECO:0000256" key="1">
    <source>
        <dbReference type="SAM" id="Phobius"/>
    </source>
</evidence>
<evidence type="ECO:0000313" key="4">
    <source>
        <dbReference type="Proteomes" id="UP000248214"/>
    </source>
</evidence>
<keyword evidence="1" id="KW-1133">Transmembrane helix</keyword>
<keyword evidence="1" id="KW-0472">Membrane</keyword>
<dbReference type="Pfam" id="PF07331">
    <property type="entry name" value="TctB"/>
    <property type="match status" value="1"/>
</dbReference>
<comment type="caution">
    <text evidence="3">The sequence shown here is derived from an EMBL/GenBank/DDBJ whole genome shotgun (WGS) entry which is preliminary data.</text>
</comment>
<feature type="transmembrane region" description="Helical" evidence="1">
    <location>
        <begin position="70"/>
        <end position="88"/>
    </location>
</feature>
<keyword evidence="1" id="KW-0812">Transmembrane</keyword>
<feature type="domain" description="DUF1468" evidence="2">
    <location>
        <begin position="38"/>
        <end position="195"/>
    </location>
</feature>
<name>A0A323TGK9_9BACI</name>
<gene>
    <name evidence="3" type="ORF">CR194_13650</name>
</gene>
<sequence length="201" mass="23138">MKEDSGPASSLFFYIRNTFVRKETLFVDTLKRFRPNQIISVILFLFSIFYIVLAYQIPGYALPRPVDADLFPKVLGFSMVILSIALFFERDRPVDKESESETEDHLSHETEEKEEKRRETFWEKAETQIVVTAVAIAAYIFLLERAGFVLTTLVFVYGMTWFYGYKGHLANIIVASIIGFGFYFLLTRGLGVYLPPGLLPF</sequence>
<accession>A0A323TGK9</accession>